<feature type="non-terminal residue" evidence="7">
    <location>
        <position position="149"/>
    </location>
</feature>
<evidence type="ECO:0000313" key="8">
    <source>
        <dbReference type="Proteomes" id="UP000054359"/>
    </source>
</evidence>
<evidence type="ECO:0000313" key="7">
    <source>
        <dbReference type="EMBL" id="KFM69849.1"/>
    </source>
</evidence>
<name>A0A087TXL0_STEMI</name>
<keyword evidence="4" id="KW-0206">Cytoskeleton</keyword>
<evidence type="ECO:0000256" key="3">
    <source>
        <dbReference type="ARBA" id="ARBA00022490"/>
    </source>
</evidence>
<comment type="subcellular location">
    <subcellularLocation>
        <location evidence="1">Cell projection</location>
        <location evidence="1">Cilium</location>
    </subcellularLocation>
    <subcellularLocation>
        <location evidence="2">Cytoplasm</location>
        <location evidence="2">Cytoskeleton</location>
    </subcellularLocation>
</comment>
<dbReference type="AlphaFoldDB" id="A0A087TXL0"/>
<keyword evidence="3" id="KW-0963">Cytoplasm</keyword>
<evidence type="ECO:0000256" key="5">
    <source>
        <dbReference type="ARBA" id="ARBA00023273"/>
    </source>
</evidence>
<dbReference type="EMBL" id="KK117216">
    <property type="protein sequence ID" value="KFM69849.1"/>
    <property type="molecule type" value="Genomic_DNA"/>
</dbReference>
<gene>
    <name evidence="7" type="ORF">X975_12126</name>
</gene>
<dbReference type="OMA" id="PPCVHTM"/>
<dbReference type="GO" id="GO:0005879">
    <property type="term" value="C:axonemal microtubule"/>
    <property type="evidence" value="ECO:0007669"/>
    <property type="project" value="InterPro"/>
</dbReference>
<accession>A0A087TXL0</accession>
<dbReference type="Proteomes" id="UP000054359">
    <property type="component" value="Unassembled WGS sequence"/>
</dbReference>
<reference evidence="7 8" key="1">
    <citation type="submission" date="2013-11" db="EMBL/GenBank/DDBJ databases">
        <title>Genome sequencing of Stegodyphus mimosarum.</title>
        <authorList>
            <person name="Bechsgaard J."/>
        </authorList>
    </citation>
    <scope>NUCLEOTIDE SEQUENCE [LARGE SCALE GENOMIC DNA]</scope>
</reference>
<keyword evidence="8" id="KW-1185">Reference proteome</keyword>
<evidence type="ECO:0000256" key="6">
    <source>
        <dbReference type="ARBA" id="ARBA00038014"/>
    </source>
</evidence>
<evidence type="ECO:0000256" key="1">
    <source>
        <dbReference type="ARBA" id="ARBA00004138"/>
    </source>
</evidence>
<sequence>MAVVRMDNCPRMETMQTKTYERERECDLRNFDNSDLKTSDVYKTENLPFRFDYPSKWNYGNCVFTPSEGVIKKYIQKPFGQSYKCGHAESRKSHPLFRTTNSEYGSKPPCVHTMPHTFYPRNHKYWENLASVGMYRNRGFNTAVDKSSV</sequence>
<comment type="similarity">
    <text evidence="6">Belongs to the PIERCE1 family.</text>
</comment>
<protein>
    <submittedName>
        <fullName evidence="7">Uncharacterized protein</fullName>
    </submittedName>
</protein>
<dbReference type="Pfam" id="PF14892">
    <property type="entry name" value="PIRC1_2"/>
    <property type="match status" value="1"/>
</dbReference>
<evidence type="ECO:0000256" key="4">
    <source>
        <dbReference type="ARBA" id="ARBA00023212"/>
    </source>
</evidence>
<dbReference type="GO" id="GO:0035082">
    <property type="term" value="P:axoneme assembly"/>
    <property type="evidence" value="ECO:0007669"/>
    <property type="project" value="InterPro"/>
</dbReference>
<dbReference type="InterPro" id="IPR026507">
    <property type="entry name" value="PIRC1/2"/>
</dbReference>
<dbReference type="PANTHER" id="PTHR20899">
    <property type="entry name" value="PIERCE HOMOLOG"/>
    <property type="match status" value="1"/>
</dbReference>
<dbReference type="OrthoDB" id="546383at2759"/>
<dbReference type="PANTHER" id="PTHR20899:SF1">
    <property type="entry name" value="PIERCER OF MICROTUBULE WALL 1 PROTEIN"/>
    <property type="match status" value="1"/>
</dbReference>
<organism evidence="7 8">
    <name type="scientific">Stegodyphus mimosarum</name>
    <name type="common">African social velvet spider</name>
    <dbReference type="NCBI Taxonomy" id="407821"/>
    <lineage>
        <taxon>Eukaryota</taxon>
        <taxon>Metazoa</taxon>
        <taxon>Ecdysozoa</taxon>
        <taxon>Arthropoda</taxon>
        <taxon>Chelicerata</taxon>
        <taxon>Arachnida</taxon>
        <taxon>Araneae</taxon>
        <taxon>Araneomorphae</taxon>
        <taxon>Entelegynae</taxon>
        <taxon>Eresoidea</taxon>
        <taxon>Eresidae</taxon>
        <taxon>Stegodyphus</taxon>
    </lineage>
</organism>
<dbReference type="STRING" id="407821.A0A087TXL0"/>
<evidence type="ECO:0000256" key="2">
    <source>
        <dbReference type="ARBA" id="ARBA00004245"/>
    </source>
</evidence>
<proteinExistence type="inferred from homology"/>
<keyword evidence="5" id="KW-0966">Cell projection</keyword>